<feature type="non-terminal residue" evidence="1">
    <location>
        <position position="42"/>
    </location>
</feature>
<dbReference type="Proteomes" id="UP000198804">
    <property type="component" value="Unassembled WGS sequence"/>
</dbReference>
<name>A0A1I4MVG5_9HYPH</name>
<keyword evidence="2" id="KW-1185">Reference proteome</keyword>
<sequence>MPGRHVTDHQMRLFMQFRQSDSVAAAAAKAAFSPATGHRISA</sequence>
<dbReference type="EMBL" id="FOSV01000045">
    <property type="protein sequence ID" value="SFM07067.1"/>
    <property type="molecule type" value="Genomic_DNA"/>
</dbReference>
<reference evidence="2" key="1">
    <citation type="submission" date="2016-10" db="EMBL/GenBank/DDBJ databases">
        <authorList>
            <person name="Varghese N."/>
            <person name="Submissions S."/>
        </authorList>
    </citation>
    <scope>NUCLEOTIDE SEQUENCE [LARGE SCALE GENOMIC DNA]</scope>
    <source>
        <strain evidence="2">CGMCC 1.6474</strain>
    </source>
</reference>
<proteinExistence type="predicted"/>
<evidence type="ECO:0000313" key="1">
    <source>
        <dbReference type="EMBL" id="SFM07067.1"/>
    </source>
</evidence>
<gene>
    <name evidence="1" type="ORF">SAMN04488125_1451</name>
</gene>
<dbReference type="STRING" id="414703.SAMN04488125_1451"/>
<evidence type="ECO:0008006" key="3">
    <source>
        <dbReference type="Google" id="ProtNLM"/>
    </source>
</evidence>
<organism evidence="1 2">
    <name type="scientific">Methylorubrum salsuginis</name>
    <dbReference type="NCBI Taxonomy" id="414703"/>
    <lineage>
        <taxon>Bacteria</taxon>
        <taxon>Pseudomonadati</taxon>
        <taxon>Pseudomonadota</taxon>
        <taxon>Alphaproteobacteria</taxon>
        <taxon>Hyphomicrobiales</taxon>
        <taxon>Methylobacteriaceae</taxon>
        <taxon>Methylorubrum</taxon>
    </lineage>
</organism>
<dbReference type="AlphaFoldDB" id="A0A1I4MVG5"/>
<evidence type="ECO:0000313" key="2">
    <source>
        <dbReference type="Proteomes" id="UP000198804"/>
    </source>
</evidence>
<accession>A0A1I4MVG5</accession>
<protein>
    <recommendedName>
        <fullName evidence="3">Helix-turn-helix domain-containing protein</fullName>
    </recommendedName>
</protein>